<dbReference type="EMBL" id="CP032694">
    <property type="protein sequence ID" value="AYG60892.1"/>
    <property type="molecule type" value="Genomic_DNA"/>
</dbReference>
<dbReference type="KEGG" id="rjg:CCGE525_20315"/>
<protein>
    <submittedName>
        <fullName evidence="1">DUF718 domain-containing protein</fullName>
    </submittedName>
</protein>
<evidence type="ECO:0000313" key="2">
    <source>
        <dbReference type="Proteomes" id="UP000282195"/>
    </source>
</evidence>
<keyword evidence="2" id="KW-1185">Reference proteome</keyword>
<dbReference type="OrthoDB" id="7066176at2"/>
<sequence length="104" mass="11862">MTAFNVVRFQTKVGFEEEFEEQYRKLSREFEGLRRIVLIKTGPQAYCGIGEWDGLEHMIAARPLMIGNLDNFRHTLQELGGDIGVTDAISGEAIYEKAPAKRER</sequence>
<reference evidence="1 2" key="1">
    <citation type="submission" date="2018-10" db="EMBL/GenBank/DDBJ databases">
        <title>Rhizobium etli, R. leguminosarum and a new Rhizobium genospecies from Phaseolus dumosus.</title>
        <authorList>
            <person name="Ramirez-Puebla S.T."/>
            <person name="Rogel-Hernandez M.A."/>
            <person name="Guerrero G."/>
            <person name="Ormeno-Orrillo E."/>
            <person name="Martinez-Romero J.C."/>
            <person name="Negrete-Yankelevich S."/>
            <person name="Martinez-Romero E."/>
        </authorList>
    </citation>
    <scope>NUCLEOTIDE SEQUENCE [LARGE SCALE GENOMIC DNA]</scope>
    <source>
        <strain evidence="1 2">CCGE525</strain>
    </source>
</reference>
<dbReference type="RefSeq" id="WP_120705859.1">
    <property type="nucleotide sequence ID" value="NZ_CP032694.1"/>
</dbReference>
<accession>A0A387FZ11</accession>
<dbReference type="AlphaFoldDB" id="A0A387FZ11"/>
<name>A0A387FZ11_9HYPH</name>
<organism evidence="1 2">
    <name type="scientific">Rhizobium jaguaris</name>
    <dbReference type="NCBI Taxonomy" id="1312183"/>
    <lineage>
        <taxon>Bacteria</taxon>
        <taxon>Pseudomonadati</taxon>
        <taxon>Pseudomonadota</taxon>
        <taxon>Alphaproteobacteria</taxon>
        <taxon>Hyphomicrobiales</taxon>
        <taxon>Rhizobiaceae</taxon>
        <taxon>Rhizobium/Agrobacterium group</taxon>
        <taxon>Rhizobium</taxon>
    </lineage>
</organism>
<gene>
    <name evidence="1" type="ORF">CCGE525_20315</name>
</gene>
<dbReference type="Proteomes" id="UP000282195">
    <property type="component" value="Chromosome"/>
</dbReference>
<evidence type="ECO:0000313" key="1">
    <source>
        <dbReference type="EMBL" id="AYG60892.1"/>
    </source>
</evidence>
<proteinExistence type="predicted"/>